<dbReference type="AlphaFoldDB" id="A0A9P0LP65"/>
<name>A0A9P0LP65_ACAOB</name>
<comment type="caution">
    <text evidence="1">The sequence shown here is derived from an EMBL/GenBank/DDBJ whole genome shotgun (WGS) entry which is preliminary data.</text>
</comment>
<proteinExistence type="predicted"/>
<evidence type="ECO:0000313" key="2">
    <source>
        <dbReference type="Proteomes" id="UP001152888"/>
    </source>
</evidence>
<dbReference type="EMBL" id="CAKOFQ010007384">
    <property type="protein sequence ID" value="CAH1999964.1"/>
    <property type="molecule type" value="Genomic_DNA"/>
</dbReference>
<accession>A0A9P0LP65</accession>
<reference evidence="1" key="1">
    <citation type="submission" date="2022-03" db="EMBL/GenBank/DDBJ databases">
        <authorList>
            <person name="Sayadi A."/>
        </authorList>
    </citation>
    <scope>NUCLEOTIDE SEQUENCE</scope>
</reference>
<sequence length="79" mass="8754">MKILERIPSNDNIDSDAHTNVSAAAVELLEERRFSGAAEQTTRKKKLNIRSISILDLQNEPVAGPSGVKQNIVNRNKKN</sequence>
<dbReference type="Proteomes" id="UP001152888">
    <property type="component" value="Unassembled WGS sequence"/>
</dbReference>
<organism evidence="1 2">
    <name type="scientific">Acanthoscelides obtectus</name>
    <name type="common">Bean weevil</name>
    <name type="synonym">Bruchus obtectus</name>
    <dbReference type="NCBI Taxonomy" id="200917"/>
    <lineage>
        <taxon>Eukaryota</taxon>
        <taxon>Metazoa</taxon>
        <taxon>Ecdysozoa</taxon>
        <taxon>Arthropoda</taxon>
        <taxon>Hexapoda</taxon>
        <taxon>Insecta</taxon>
        <taxon>Pterygota</taxon>
        <taxon>Neoptera</taxon>
        <taxon>Endopterygota</taxon>
        <taxon>Coleoptera</taxon>
        <taxon>Polyphaga</taxon>
        <taxon>Cucujiformia</taxon>
        <taxon>Chrysomeloidea</taxon>
        <taxon>Chrysomelidae</taxon>
        <taxon>Bruchinae</taxon>
        <taxon>Bruchini</taxon>
        <taxon>Acanthoscelides</taxon>
    </lineage>
</organism>
<gene>
    <name evidence="1" type="ORF">ACAOBT_LOCUS25268</name>
</gene>
<keyword evidence="2" id="KW-1185">Reference proteome</keyword>
<protein>
    <submittedName>
        <fullName evidence="1">Uncharacterized protein</fullName>
    </submittedName>
</protein>
<evidence type="ECO:0000313" key="1">
    <source>
        <dbReference type="EMBL" id="CAH1999964.1"/>
    </source>
</evidence>